<evidence type="ECO:0008006" key="4">
    <source>
        <dbReference type="Google" id="ProtNLM"/>
    </source>
</evidence>
<feature type="compositionally biased region" description="Low complexity" evidence="1">
    <location>
        <begin position="1"/>
        <end position="15"/>
    </location>
</feature>
<feature type="non-terminal residue" evidence="2">
    <location>
        <position position="1"/>
    </location>
</feature>
<dbReference type="AlphaFoldDB" id="A0A9P6C5A3"/>
<sequence length="176" mass="17487">GGATTPATTAPATAPSAPPSTPGHVNIDVTVGQTFIFSPANVTANVGDLVTFFFPGGNLPHSVTQSSFANPCTYLAANGSNPAGFDSGLQLAKTFTINITNTNPIWFHCKQILHCGMGMVGSINAPLNGTNTHAAFVAAAQAIGGSEETDSGSPILTGAGAVATGPPVDSTQSSSS</sequence>
<evidence type="ECO:0000313" key="2">
    <source>
        <dbReference type="EMBL" id="KAF9452227.1"/>
    </source>
</evidence>
<accession>A0A9P6C5A3</accession>
<dbReference type="EMBL" id="MU151073">
    <property type="protein sequence ID" value="KAF9452227.1"/>
    <property type="molecule type" value="Genomic_DNA"/>
</dbReference>
<dbReference type="InterPro" id="IPR008972">
    <property type="entry name" value="Cupredoxin"/>
</dbReference>
<dbReference type="PANTHER" id="PTHR34883">
    <property type="entry name" value="SERINE-RICH PROTEIN, PUTATIVE-RELATED-RELATED"/>
    <property type="match status" value="1"/>
</dbReference>
<name>A0A9P6C5A3_9AGAR</name>
<organism evidence="2 3">
    <name type="scientific">Macrolepiota fuliginosa MF-IS2</name>
    <dbReference type="NCBI Taxonomy" id="1400762"/>
    <lineage>
        <taxon>Eukaryota</taxon>
        <taxon>Fungi</taxon>
        <taxon>Dikarya</taxon>
        <taxon>Basidiomycota</taxon>
        <taxon>Agaricomycotina</taxon>
        <taxon>Agaricomycetes</taxon>
        <taxon>Agaricomycetidae</taxon>
        <taxon>Agaricales</taxon>
        <taxon>Agaricineae</taxon>
        <taxon>Agaricaceae</taxon>
        <taxon>Macrolepiota</taxon>
    </lineage>
</organism>
<comment type="caution">
    <text evidence="2">The sequence shown here is derived from an EMBL/GenBank/DDBJ whole genome shotgun (WGS) entry which is preliminary data.</text>
</comment>
<feature type="region of interest" description="Disordered" evidence="1">
    <location>
        <begin position="1"/>
        <end position="21"/>
    </location>
</feature>
<dbReference type="Proteomes" id="UP000807342">
    <property type="component" value="Unassembled WGS sequence"/>
</dbReference>
<feature type="non-terminal residue" evidence="2">
    <location>
        <position position="176"/>
    </location>
</feature>
<dbReference type="PANTHER" id="PTHR34883:SF15">
    <property type="entry name" value="EXTRACELLULAR SERINE-RICH PROTEIN"/>
    <property type="match status" value="1"/>
</dbReference>
<reference evidence="2" key="1">
    <citation type="submission" date="2020-11" db="EMBL/GenBank/DDBJ databases">
        <authorList>
            <consortium name="DOE Joint Genome Institute"/>
            <person name="Ahrendt S."/>
            <person name="Riley R."/>
            <person name="Andreopoulos W."/>
            <person name="Labutti K."/>
            <person name="Pangilinan J."/>
            <person name="Ruiz-Duenas F.J."/>
            <person name="Barrasa J.M."/>
            <person name="Sanchez-Garcia M."/>
            <person name="Camarero S."/>
            <person name="Miyauchi S."/>
            <person name="Serrano A."/>
            <person name="Linde D."/>
            <person name="Babiker R."/>
            <person name="Drula E."/>
            <person name="Ayuso-Fernandez I."/>
            <person name="Pacheco R."/>
            <person name="Padilla G."/>
            <person name="Ferreira P."/>
            <person name="Barriuso J."/>
            <person name="Kellner H."/>
            <person name="Castanera R."/>
            <person name="Alfaro M."/>
            <person name="Ramirez L."/>
            <person name="Pisabarro A.G."/>
            <person name="Kuo A."/>
            <person name="Tritt A."/>
            <person name="Lipzen A."/>
            <person name="He G."/>
            <person name="Yan M."/>
            <person name="Ng V."/>
            <person name="Cullen D."/>
            <person name="Martin F."/>
            <person name="Rosso M.-N."/>
            <person name="Henrissat B."/>
            <person name="Hibbett D."/>
            <person name="Martinez A.T."/>
            <person name="Grigoriev I.V."/>
        </authorList>
    </citation>
    <scope>NUCLEOTIDE SEQUENCE</scope>
    <source>
        <strain evidence="2">MF-IS2</strain>
    </source>
</reference>
<gene>
    <name evidence="2" type="ORF">P691DRAFT_615381</name>
</gene>
<evidence type="ECO:0000256" key="1">
    <source>
        <dbReference type="SAM" id="MobiDB-lite"/>
    </source>
</evidence>
<feature type="region of interest" description="Disordered" evidence="1">
    <location>
        <begin position="147"/>
        <end position="176"/>
    </location>
</feature>
<dbReference type="Gene3D" id="2.60.40.420">
    <property type="entry name" value="Cupredoxins - blue copper proteins"/>
    <property type="match status" value="1"/>
</dbReference>
<dbReference type="InterPro" id="IPR052953">
    <property type="entry name" value="Ser-rich/MCO-related"/>
</dbReference>
<protein>
    <recommendedName>
        <fullName evidence="4">Blue (type 1) copper domain-containing protein</fullName>
    </recommendedName>
</protein>
<dbReference type="SUPFAM" id="SSF49503">
    <property type="entry name" value="Cupredoxins"/>
    <property type="match status" value="1"/>
</dbReference>
<proteinExistence type="predicted"/>
<evidence type="ECO:0000313" key="3">
    <source>
        <dbReference type="Proteomes" id="UP000807342"/>
    </source>
</evidence>
<keyword evidence="3" id="KW-1185">Reference proteome</keyword>
<dbReference type="OrthoDB" id="1921208at2759"/>
<dbReference type="CDD" id="cd00920">
    <property type="entry name" value="Cupredoxin"/>
    <property type="match status" value="1"/>
</dbReference>